<name>U4KN20_9MOLU</name>
<sequence length="312" mass="35726">MKKLIAIPLILLSILTLSACSSKEYDIVTSLFPQYDITRTIVGDKDLTYTLLLNPGVEAHDFEPTSKQVVMINNAKLFIYTSDEMEPWAKNLENNKTTFLNLQLASNEDHDHAHAESISYSTTDEHEHDHDNLHYWVHLYNTLHMIEVILEEIIHLDEKNVDYYTNNANNLKERVRAISAKFDQISALETKQLHFVGHNVFSLLNEEKSLNIQSLTDSFSPDADPTSTQIQAMLNQIIETNASYVFYDPLETVILANTIKNDLKSKGYEITLLPLYSMHNVSKSQFESNTTLLDLWNENVENIATAYDLELI</sequence>
<dbReference type="GO" id="GO:0046872">
    <property type="term" value="F:metal ion binding"/>
    <property type="evidence" value="ECO:0007669"/>
    <property type="project" value="InterPro"/>
</dbReference>
<evidence type="ECO:0000313" key="6">
    <source>
        <dbReference type="Proteomes" id="UP000032737"/>
    </source>
</evidence>
<dbReference type="Proteomes" id="UP000032737">
    <property type="component" value="Chromosome"/>
</dbReference>
<dbReference type="InterPro" id="IPR050492">
    <property type="entry name" value="Bact_metal-bind_prot9"/>
</dbReference>
<dbReference type="GO" id="GO:0030001">
    <property type="term" value="P:metal ion transport"/>
    <property type="evidence" value="ECO:0007669"/>
    <property type="project" value="InterPro"/>
</dbReference>
<evidence type="ECO:0000256" key="4">
    <source>
        <dbReference type="SAM" id="SignalP"/>
    </source>
</evidence>
<evidence type="ECO:0000256" key="2">
    <source>
        <dbReference type="ARBA" id="ARBA00022448"/>
    </source>
</evidence>
<dbReference type="PROSITE" id="PS51257">
    <property type="entry name" value="PROKAR_LIPOPROTEIN"/>
    <property type="match status" value="1"/>
</dbReference>
<reference evidence="5 6" key="1">
    <citation type="journal article" date="2013" name="J. Mol. Microbiol. Biotechnol.">
        <title>Analysis of the Complete Genomes of Acholeplasma brassicae , A. palmae and A. laidlawii and Their Comparison to the Obligate Parasites from ' Candidatus Phytoplasma'.</title>
        <authorList>
            <person name="Kube M."/>
            <person name="Siewert C."/>
            <person name="Migdoll A.M."/>
            <person name="Duduk B."/>
            <person name="Holz S."/>
            <person name="Rabus R."/>
            <person name="Seemuller E."/>
            <person name="Mitrovic J."/>
            <person name="Muller I."/>
            <person name="Buttner C."/>
            <person name="Reinhardt R."/>
        </authorList>
    </citation>
    <scope>NUCLEOTIDE SEQUENCE [LARGE SCALE GENOMIC DNA]</scope>
    <source>
        <strain evidence="6">0502</strain>
    </source>
</reference>
<feature type="chain" id="PRO_5004650580" evidence="4">
    <location>
        <begin position="20"/>
        <end position="312"/>
    </location>
</feature>
<evidence type="ECO:0000313" key="5">
    <source>
        <dbReference type="EMBL" id="CCV65625.1"/>
    </source>
</evidence>
<dbReference type="KEGG" id="abra:BN85306040"/>
<protein>
    <submittedName>
        <fullName evidence="5">ABC-type Mn2+/Zn2+ transport system, periplasmic component</fullName>
    </submittedName>
</protein>
<dbReference type="STRING" id="61635.BN85306040"/>
<evidence type="ECO:0000256" key="1">
    <source>
        <dbReference type="ARBA" id="ARBA00011028"/>
    </source>
</evidence>
<dbReference type="OrthoDB" id="9810636at2"/>
<dbReference type="Gene3D" id="3.40.50.1980">
    <property type="entry name" value="Nitrogenase molybdenum iron protein domain"/>
    <property type="match status" value="2"/>
</dbReference>
<evidence type="ECO:0000256" key="3">
    <source>
        <dbReference type="ARBA" id="ARBA00022729"/>
    </source>
</evidence>
<dbReference type="InterPro" id="IPR006127">
    <property type="entry name" value="ZnuA-like"/>
</dbReference>
<comment type="similarity">
    <text evidence="1">Belongs to the bacterial solute-binding protein 9 family.</text>
</comment>
<dbReference type="Pfam" id="PF01297">
    <property type="entry name" value="ZnuA"/>
    <property type="match status" value="1"/>
</dbReference>
<organism evidence="5 6">
    <name type="scientific">Acholeplasma brassicae</name>
    <dbReference type="NCBI Taxonomy" id="61635"/>
    <lineage>
        <taxon>Bacteria</taxon>
        <taxon>Bacillati</taxon>
        <taxon>Mycoplasmatota</taxon>
        <taxon>Mollicutes</taxon>
        <taxon>Acholeplasmatales</taxon>
        <taxon>Acholeplasmataceae</taxon>
        <taxon>Acholeplasma</taxon>
    </lineage>
</organism>
<dbReference type="RefSeq" id="WP_030004485.1">
    <property type="nucleotide sequence ID" value="NC_022549.1"/>
</dbReference>
<dbReference type="SUPFAM" id="SSF53807">
    <property type="entry name" value="Helical backbone' metal receptor"/>
    <property type="match status" value="1"/>
</dbReference>
<keyword evidence="2" id="KW-0813">Transport</keyword>
<dbReference type="AlphaFoldDB" id="U4KN20"/>
<dbReference type="PANTHER" id="PTHR42953">
    <property type="entry name" value="HIGH-AFFINITY ZINC UPTAKE SYSTEM PROTEIN ZNUA-RELATED"/>
    <property type="match status" value="1"/>
</dbReference>
<dbReference type="EMBL" id="FO681348">
    <property type="protein sequence ID" value="CCV65625.1"/>
    <property type="molecule type" value="Genomic_DNA"/>
</dbReference>
<gene>
    <name evidence="5" type="primary">znuA</name>
    <name evidence="5" type="ORF">BN85306040</name>
</gene>
<feature type="signal peptide" evidence="4">
    <location>
        <begin position="1"/>
        <end position="19"/>
    </location>
</feature>
<dbReference type="PANTHER" id="PTHR42953:SF3">
    <property type="entry name" value="HIGH-AFFINITY ZINC UPTAKE SYSTEM PROTEIN ZNUA"/>
    <property type="match status" value="1"/>
</dbReference>
<keyword evidence="6" id="KW-1185">Reference proteome</keyword>
<keyword evidence="3 4" id="KW-0732">Signal</keyword>
<proteinExistence type="inferred from homology"/>
<dbReference type="HOGENOM" id="CLU_016838_1_0_14"/>
<accession>U4KN20</accession>